<feature type="compositionally biased region" description="Basic and acidic residues" evidence="1">
    <location>
        <begin position="1"/>
        <end position="16"/>
    </location>
</feature>
<keyword evidence="4" id="KW-1185">Reference proteome</keyword>
<gene>
    <name evidence="3" type="ORF">J1605_020245</name>
</gene>
<dbReference type="SMART" id="SM00513">
    <property type="entry name" value="SAP"/>
    <property type="match status" value="1"/>
</dbReference>
<feature type="domain" description="SAP" evidence="2">
    <location>
        <begin position="212"/>
        <end position="246"/>
    </location>
</feature>
<accession>A0AB34HLV9</accession>
<feature type="compositionally biased region" description="Basic residues" evidence="1">
    <location>
        <begin position="268"/>
        <end position="282"/>
    </location>
</feature>
<sequence>MDKGELPLECSDDKMSSEVAAPPEEGAPALEGASTLQEVVSTSASDPGTVFASWSRMTAGAVKMESVQSQETCDDWVDDSTSQEEIPKEVKVAKPFPSTQLAIIAGLKSVFRARSRRDHVIQSLQSKSNLPNLFEEVLGEENMVLTLIPVNEEIVEDHQTEPSVSSTSEVKVESLSPDDQVHPPQTDEQFRACPKSSCSKPIYPLPTMLPPINNVSRDTLRKWCQQLNLSTDGQKIEVYLRLQKHAYPEKDQCIPESSREARLQSSPGKHKMVTKRASVQKKKMSENEERTNMVEVITSAQAAMLAAWSRIAARAVQSKAVNSRPLPTSVESFLPQASGKVKLKEWLPCQRKKAHFY</sequence>
<reference evidence="3 4" key="1">
    <citation type="submission" date="2022-11" db="EMBL/GenBank/DDBJ databases">
        <title>Whole genome sequence of Eschrichtius robustus ER-17-0199.</title>
        <authorList>
            <person name="Bruniche-Olsen A."/>
            <person name="Black A.N."/>
            <person name="Fields C.J."/>
            <person name="Walden K."/>
            <person name="Dewoody J.A."/>
        </authorList>
    </citation>
    <scope>NUCLEOTIDE SEQUENCE [LARGE SCALE GENOMIC DNA]</scope>
    <source>
        <strain evidence="3">ER-17-0199</strain>
        <tissue evidence="3">Blubber</tissue>
    </source>
</reference>
<dbReference type="Proteomes" id="UP001159641">
    <property type="component" value="Unassembled WGS sequence"/>
</dbReference>
<dbReference type="InterPro" id="IPR039590">
    <property type="entry name" value="Dppa2/4"/>
</dbReference>
<dbReference type="EMBL" id="JAIQCJ010001178">
    <property type="protein sequence ID" value="KAJ8791980.1"/>
    <property type="molecule type" value="Genomic_DNA"/>
</dbReference>
<dbReference type="AlphaFoldDB" id="A0AB34HLV9"/>
<comment type="caution">
    <text evidence="3">The sequence shown here is derived from an EMBL/GenBank/DDBJ whole genome shotgun (WGS) entry which is preliminary data.</text>
</comment>
<dbReference type="InterPro" id="IPR025892">
    <property type="entry name" value="Dppa2/4_central_dom"/>
</dbReference>
<feature type="region of interest" description="Disordered" evidence="1">
    <location>
        <begin position="1"/>
        <end position="28"/>
    </location>
</feature>
<dbReference type="GO" id="GO:0048731">
    <property type="term" value="P:system development"/>
    <property type="evidence" value="ECO:0007669"/>
    <property type="project" value="TreeGrafter"/>
</dbReference>
<evidence type="ECO:0000256" key="1">
    <source>
        <dbReference type="SAM" id="MobiDB-lite"/>
    </source>
</evidence>
<name>A0AB34HLV9_ESCRO</name>
<organism evidence="3 4">
    <name type="scientific">Eschrichtius robustus</name>
    <name type="common">California gray whale</name>
    <name type="synonym">Eschrichtius gibbosus</name>
    <dbReference type="NCBI Taxonomy" id="9764"/>
    <lineage>
        <taxon>Eukaryota</taxon>
        <taxon>Metazoa</taxon>
        <taxon>Chordata</taxon>
        <taxon>Craniata</taxon>
        <taxon>Vertebrata</taxon>
        <taxon>Euteleostomi</taxon>
        <taxon>Mammalia</taxon>
        <taxon>Eutheria</taxon>
        <taxon>Laurasiatheria</taxon>
        <taxon>Artiodactyla</taxon>
        <taxon>Whippomorpha</taxon>
        <taxon>Cetacea</taxon>
        <taxon>Mysticeti</taxon>
        <taxon>Eschrichtiidae</taxon>
        <taxon>Eschrichtius</taxon>
    </lineage>
</organism>
<dbReference type="Pfam" id="PF14049">
    <property type="entry name" value="Dppa2_A"/>
    <property type="match status" value="2"/>
</dbReference>
<feature type="region of interest" description="Disordered" evidence="1">
    <location>
        <begin position="157"/>
        <end position="195"/>
    </location>
</feature>
<evidence type="ECO:0000259" key="2">
    <source>
        <dbReference type="SMART" id="SM00513"/>
    </source>
</evidence>
<dbReference type="InterPro" id="IPR003034">
    <property type="entry name" value="SAP_dom"/>
</dbReference>
<proteinExistence type="predicted"/>
<evidence type="ECO:0000313" key="4">
    <source>
        <dbReference type="Proteomes" id="UP001159641"/>
    </source>
</evidence>
<evidence type="ECO:0000313" key="3">
    <source>
        <dbReference type="EMBL" id="KAJ8791980.1"/>
    </source>
</evidence>
<dbReference type="PANTHER" id="PTHR16073:SF10">
    <property type="entry name" value="DEVELOPMENTAL PLURIPOTENCY-ASSOCIATED PROTEIN 2"/>
    <property type="match status" value="1"/>
</dbReference>
<dbReference type="GO" id="GO:0003682">
    <property type="term" value="F:chromatin binding"/>
    <property type="evidence" value="ECO:0007669"/>
    <property type="project" value="InterPro"/>
</dbReference>
<feature type="compositionally biased region" description="Low complexity" evidence="1">
    <location>
        <begin position="161"/>
        <end position="175"/>
    </location>
</feature>
<feature type="region of interest" description="Disordered" evidence="1">
    <location>
        <begin position="256"/>
        <end position="287"/>
    </location>
</feature>
<protein>
    <recommendedName>
        <fullName evidence="2">SAP domain-containing protein</fullName>
    </recommendedName>
</protein>
<dbReference type="GO" id="GO:0005634">
    <property type="term" value="C:nucleus"/>
    <property type="evidence" value="ECO:0007669"/>
    <property type="project" value="TreeGrafter"/>
</dbReference>
<dbReference type="PANTHER" id="PTHR16073">
    <property type="entry name" value="DCR DOMAIN-CONTAINING PROTEIN"/>
    <property type="match status" value="1"/>
</dbReference>